<evidence type="ECO:0000313" key="2">
    <source>
        <dbReference type="Proteomes" id="UP000034841"/>
    </source>
</evidence>
<evidence type="ECO:0000313" key="1">
    <source>
        <dbReference type="EMBL" id="KKF95067.1"/>
    </source>
</evidence>
<proteinExistence type="predicted"/>
<dbReference type="AlphaFoldDB" id="A0A0F8CWN5"/>
<dbReference type="OrthoDB" id="10053431at2759"/>
<accession>A0A0F8CWN5</accession>
<dbReference type="Pfam" id="PF12239">
    <property type="entry name" value="DUF3605"/>
    <property type="match status" value="1"/>
</dbReference>
<dbReference type="Proteomes" id="UP000034841">
    <property type="component" value="Unassembled WGS sequence"/>
</dbReference>
<name>A0A0F8CWN5_CERFI</name>
<sequence>MPSTKPDPTAWWNMNIPTTEHTVAVPIDLAGCSERDAALIGADESSYAPLSWEQCRAIVAANYLEAFSRSPLELRRYRRAMYALAATHGSVASFLANDRIGWGEGEIKPHGTIPFETPEDYKIVYNDWPYGLDPRIVHLVVWTKFQLVEDPATGRLTALSAKQIDDFVGRTFRSRVPAENVIWFKNWSAIKSVQALEHFHVLMFEPDTDFIREITNGDRPLCEKF</sequence>
<dbReference type="InterPro" id="IPR022036">
    <property type="entry name" value="DUF3605"/>
</dbReference>
<dbReference type="EMBL" id="LBBL01000123">
    <property type="protein sequence ID" value="KKF95067.1"/>
    <property type="molecule type" value="Genomic_DNA"/>
</dbReference>
<reference evidence="1 2" key="1">
    <citation type="submission" date="2015-04" db="EMBL/GenBank/DDBJ databases">
        <title>Genome sequence of Ceratocystis platani, a major pathogen of plane trees.</title>
        <authorList>
            <person name="Belbahri L."/>
        </authorList>
    </citation>
    <scope>NUCLEOTIDE SEQUENCE [LARGE SCALE GENOMIC DNA]</scope>
    <source>
        <strain evidence="1 2">CFO</strain>
    </source>
</reference>
<dbReference type="GO" id="GO:0005737">
    <property type="term" value="C:cytoplasm"/>
    <property type="evidence" value="ECO:0007669"/>
    <property type="project" value="TreeGrafter"/>
</dbReference>
<evidence type="ECO:0008006" key="3">
    <source>
        <dbReference type="Google" id="ProtNLM"/>
    </source>
</evidence>
<comment type="caution">
    <text evidence="1">The sequence shown here is derived from an EMBL/GenBank/DDBJ whole genome shotgun (WGS) entry which is preliminary data.</text>
</comment>
<keyword evidence="2" id="KW-1185">Reference proteome</keyword>
<gene>
    <name evidence="1" type="ORF">CFO_g2592</name>
</gene>
<organism evidence="1 2">
    <name type="scientific">Ceratocystis fimbriata f. sp. platani</name>
    <dbReference type="NCBI Taxonomy" id="88771"/>
    <lineage>
        <taxon>Eukaryota</taxon>
        <taxon>Fungi</taxon>
        <taxon>Dikarya</taxon>
        <taxon>Ascomycota</taxon>
        <taxon>Pezizomycotina</taxon>
        <taxon>Sordariomycetes</taxon>
        <taxon>Hypocreomycetidae</taxon>
        <taxon>Microascales</taxon>
        <taxon>Ceratocystidaceae</taxon>
        <taxon>Ceratocystis</taxon>
    </lineage>
</organism>
<protein>
    <recommendedName>
        <fullName evidence="3">N-acetylglucosamine-induced protein 1</fullName>
    </recommendedName>
</protein>
<dbReference type="PANTHER" id="PTHR35020:SF4">
    <property type="entry name" value="N-ACETYLGLUCOSAMINE-INDUCED PROTEIN 1"/>
    <property type="match status" value="1"/>
</dbReference>
<dbReference type="PANTHER" id="PTHR35020">
    <property type="entry name" value="N-ACETYLGLUCOSAMINE-INDUCED PROTEIN 1"/>
    <property type="match status" value="1"/>
</dbReference>
<dbReference type="GO" id="GO:0006044">
    <property type="term" value="P:N-acetylglucosamine metabolic process"/>
    <property type="evidence" value="ECO:0007669"/>
    <property type="project" value="TreeGrafter"/>
</dbReference>